<evidence type="ECO:0000259" key="5">
    <source>
        <dbReference type="Pfam" id="PF00656"/>
    </source>
</evidence>
<gene>
    <name evidence="6" type="ORF">RDB_LOCUS44758</name>
</gene>
<dbReference type="Proteomes" id="UP000663853">
    <property type="component" value="Unassembled WGS sequence"/>
</dbReference>
<dbReference type="SUPFAM" id="SSF52129">
    <property type="entry name" value="Caspase-like"/>
    <property type="match status" value="1"/>
</dbReference>
<protein>
    <recommendedName>
        <fullName evidence="5">Peptidase C14 caspase domain-containing protein</fullName>
    </recommendedName>
</protein>
<dbReference type="Pfam" id="PF00656">
    <property type="entry name" value="Peptidase_C14"/>
    <property type="match status" value="1"/>
</dbReference>
<keyword evidence="3" id="KW-0378">Hydrolase</keyword>
<sequence>MQLGAELIQSTYGPPLCSPSCTILLSSHLKSYPEQSGLSYRVKPLAMPLLSLELMLHILPVSHLFLIISVISVLGLAITHARVKKGTSDGPREEPPVESLGTDVGERSWQPLKDPAQKLHSLIIGIDRYPRLDVLRGAVADAEDMKKFLEVDLGVPTEHIVTLHNKQATRSRILQEFQEFRNNPSIKRNDPILIYFAGHGGLAKADEKWKDRYGAQQIQVIFPFDYLEEHPNPNGTKSAPVNAIPDRTISRLLNELAAMKGDNITVIFDSCHSASGTRAGPIGSGDRRYRGAEVGLDIPHDIDDAFFASNGITLPFLEKQPRDAQLLLHTDQNSHIHFAACGIHQQAMEEDGRGIFTTELLKKIRGSQVNNITYHNLVKCLKITANDQSPQCYGVHKERILFNAQVYSYSVVPVSFQDSIWRLEAGEASGVTENSIWRLYETSNVDSKTVGIFKVTKTYAAVAVLEPLDSNWESLKSNANRQLFARCESIGEGNDLVLKVWASHEDQKLLFGDREFPGNTQGGGISYRITPERDSAEVTLEVCSLHPTHPKEALDATKAEVIFHLCHSIAEQFGTKRLQQRKPARREAVEIVLFAAARWRWHLHRKNSNGRLLPGVSMSMLKLANYSHTSIPVDYLPEPELMHVTHLAQSGSNQASPSLMVDDVVELSVDSSLYGFHLQSTINSPVYVRMFYFDASDFSISDMFGHNTANSENISDISSGGQLLIGDGADGGSAIRFKISSGQRIELGYMKVFWSTQPLELDYIKQKSAFDLKVGEMRAAEKFKSVKDERWGTACLALILRDPA</sequence>
<evidence type="ECO:0000256" key="4">
    <source>
        <dbReference type="SAM" id="MobiDB-lite"/>
    </source>
</evidence>
<proteinExistence type="inferred from homology"/>
<dbReference type="GO" id="GO:0006915">
    <property type="term" value="P:apoptotic process"/>
    <property type="evidence" value="ECO:0007669"/>
    <property type="project" value="UniProtKB-KW"/>
</dbReference>
<feature type="region of interest" description="Disordered" evidence="4">
    <location>
        <begin position="84"/>
        <end position="106"/>
    </location>
</feature>
<evidence type="ECO:0000256" key="3">
    <source>
        <dbReference type="ARBA" id="ARBA00022807"/>
    </source>
</evidence>
<reference evidence="6" key="1">
    <citation type="submission" date="2021-01" db="EMBL/GenBank/DDBJ databases">
        <authorList>
            <person name="Kaushik A."/>
        </authorList>
    </citation>
    <scope>NUCLEOTIDE SEQUENCE</scope>
    <source>
        <strain evidence="6">AG6-10EEA</strain>
    </source>
</reference>
<dbReference type="GO" id="GO:0006508">
    <property type="term" value="P:proteolysis"/>
    <property type="evidence" value="ECO:0007669"/>
    <property type="project" value="InterPro"/>
</dbReference>
<dbReference type="InterPro" id="IPR050452">
    <property type="entry name" value="Metacaspase"/>
</dbReference>
<dbReference type="PANTHER" id="PTHR48104:SF30">
    <property type="entry name" value="METACASPASE-1"/>
    <property type="match status" value="1"/>
</dbReference>
<comment type="caution">
    <text evidence="6">The sequence shown here is derived from an EMBL/GenBank/DDBJ whole genome shotgun (WGS) entry which is preliminary data.</text>
</comment>
<feature type="domain" description="Peptidase C14 caspase" evidence="5">
    <location>
        <begin position="121"/>
        <end position="374"/>
    </location>
</feature>
<feature type="compositionally biased region" description="Basic and acidic residues" evidence="4">
    <location>
        <begin position="86"/>
        <end position="95"/>
    </location>
</feature>
<dbReference type="GO" id="GO:0004197">
    <property type="term" value="F:cysteine-type endopeptidase activity"/>
    <property type="evidence" value="ECO:0007669"/>
    <property type="project" value="InterPro"/>
</dbReference>
<organism evidence="6 7">
    <name type="scientific">Rhizoctonia solani</name>
    <dbReference type="NCBI Taxonomy" id="456999"/>
    <lineage>
        <taxon>Eukaryota</taxon>
        <taxon>Fungi</taxon>
        <taxon>Dikarya</taxon>
        <taxon>Basidiomycota</taxon>
        <taxon>Agaricomycotina</taxon>
        <taxon>Agaricomycetes</taxon>
        <taxon>Cantharellales</taxon>
        <taxon>Ceratobasidiaceae</taxon>
        <taxon>Rhizoctonia</taxon>
    </lineage>
</organism>
<evidence type="ECO:0000313" key="7">
    <source>
        <dbReference type="Proteomes" id="UP000663853"/>
    </source>
</evidence>
<accession>A0A8H3B400</accession>
<comment type="similarity">
    <text evidence="1">Belongs to the peptidase C14B family.</text>
</comment>
<name>A0A8H3B400_9AGAM</name>
<dbReference type="Gene3D" id="3.40.50.1460">
    <property type="match status" value="1"/>
</dbReference>
<dbReference type="PANTHER" id="PTHR48104">
    <property type="entry name" value="METACASPASE-4"/>
    <property type="match status" value="1"/>
</dbReference>
<dbReference type="EMBL" id="CAJMXA010000950">
    <property type="protein sequence ID" value="CAE6447432.1"/>
    <property type="molecule type" value="Genomic_DNA"/>
</dbReference>
<evidence type="ECO:0000256" key="1">
    <source>
        <dbReference type="ARBA" id="ARBA00009005"/>
    </source>
</evidence>
<dbReference type="InterPro" id="IPR011600">
    <property type="entry name" value="Pept_C14_caspase"/>
</dbReference>
<dbReference type="InterPro" id="IPR029030">
    <property type="entry name" value="Caspase-like_dom_sf"/>
</dbReference>
<dbReference type="AlphaFoldDB" id="A0A8H3B400"/>
<keyword evidence="3" id="KW-0645">Protease</keyword>
<dbReference type="GO" id="GO:0005737">
    <property type="term" value="C:cytoplasm"/>
    <property type="evidence" value="ECO:0007669"/>
    <property type="project" value="TreeGrafter"/>
</dbReference>
<keyword evidence="2" id="KW-0053">Apoptosis</keyword>
<keyword evidence="3" id="KW-0788">Thiol protease</keyword>
<evidence type="ECO:0000313" key="6">
    <source>
        <dbReference type="EMBL" id="CAE6447432.1"/>
    </source>
</evidence>
<evidence type="ECO:0000256" key="2">
    <source>
        <dbReference type="ARBA" id="ARBA00022703"/>
    </source>
</evidence>